<protein>
    <submittedName>
        <fullName evidence="1">Uncharacterized protein</fullName>
    </submittedName>
</protein>
<comment type="caution">
    <text evidence="1">The sequence shown here is derived from an EMBL/GenBank/DDBJ whole genome shotgun (WGS) entry which is preliminary data.</text>
</comment>
<dbReference type="AlphaFoldDB" id="A0A1E3BM21"/>
<dbReference type="EMBL" id="JXNT01000002">
    <property type="protein sequence ID" value="ODM22022.1"/>
    <property type="molecule type" value="Genomic_DNA"/>
</dbReference>
<dbReference type="VEuPathDB" id="FungiDB:SI65_02866"/>
<keyword evidence="2" id="KW-1185">Reference proteome</keyword>
<organism evidence="1 2">
    <name type="scientific">Aspergillus cristatus</name>
    <name type="common">Chinese Fuzhuan brick tea-fermentation fungus</name>
    <name type="synonym">Eurotium cristatum</name>
    <dbReference type="NCBI Taxonomy" id="573508"/>
    <lineage>
        <taxon>Eukaryota</taxon>
        <taxon>Fungi</taxon>
        <taxon>Dikarya</taxon>
        <taxon>Ascomycota</taxon>
        <taxon>Pezizomycotina</taxon>
        <taxon>Eurotiomycetes</taxon>
        <taxon>Eurotiomycetidae</taxon>
        <taxon>Eurotiales</taxon>
        <taxon>Aspergillaceae</taxon>
        <taxon>Aspergillus</taxon>
        <taxon>Aspergillus subgen. Aspergillus</taxon>
    </lineage>
</organism>
<accession>A0A1E3BM21</accession>
<dbReference type="Proteomes" id="UP000094569">
    <property type="component" value="Unassembled WGS sequence"/>
</dbReference>
<name>A0A1E3BM21_ASPCR</name>
<sequence length="106" mass="11839">MSQNLHFLPLTSLLSIFNGFQILPQNPLRAATSPPTTTSISSAFLTLQSPSKSAVMSVPVAAQEKYLIYRADVDGPRLDERVQADLVFPVFLAQLDELFFQVWVWV</sequence>
<evidence type="ECO:0000313" key="2">
    <source>
        <dbReference type="Proteomes" id="UP000094569"/>
    </source>
</evidence>
<evidence type="ECO:0000313" key="1">
    <source>
        <dbReference type="EMBL" id="ODM22022.1"/>
    </source>
</evidence>
<reference evidence="1 2" key="1">
    <citation type="journal article" date="2016" name="BMC Genomics">
        <title>Comparative genomic and transcriptomic analyses of the Fuzhuan brick tea-fermentation fungus Aspergillus cristatus.</title>
        <authorList>
            <person name="Ge Y."/>
            <person name="Wang Y."/>
            <person name="Liu Y."/>
            <person name="Tan Y."/>
            <person name="Ren X."/>
            <person name="Zhang X."/>
            <person name="Hyde K.D."/>
            <person name="Liu Y."/>
            <person name="Liu Z."/>
        </authorList>
    </citation>
    <scope>NUCLEOTIDE SEQUENCE [LARGE SCALE GENOMIC DNA]</scope>
    <source>
        <strain evidence="1 2">GZAAS20.1005</strain>
    </source>
</reference>
<gene>
    <name evidence="1" type="ORF">SI65_02866</name>
</gene>
<proteinExistence type="predicted"/>